<dbReference type="InterPro" id="IPR003731">
    <property type="entry name" value="Di-Nase_FeMo-co_biosynth"/>
</dbReference>
<gene>
    <name evidence="2" type="ORF">L7E55_16690</name>
</gene>
<dbReference type="Proteomes" id="UP001154312">
    <property type="component" value="Unassembled WGS sequence"/>
</dbReference>
<dbReference type="RefSeq" id="WP_277445493.1">
    <property type="nucleotide sequence ID" value="NZ_JAKOAV010000054.1"/>
</dbReference>
<reference evidence="2" key="1">
    <citation type="submission" date="2022-02" db="EMBL/GenBank/DDBJ databases">
        <authorList>
            <person name="Leng L."/>
        </authorList>
    </citation>
    <scope>NUCLEOTIDE SEQUENCE</scope>
    <source>
        <strain evidence="2">JI</strain>
    </source>
</reference>
<dbReference type="AlphaFoldDB" id="A0A9X4H7E4"/>
<dbReference type="SUPFAM" id="SSF53146">
    <property type="entry name" value="Nitrogenase accessory factor-like"/>
    <property type="match status" value="1"/>
</dbReference>
<dbReference type="Gene3D" id="3.30.420.130">
    <property type="entry name" value="Dinitrogenase iron-molybdenum cofactor biosynthesis domain"/>
    <property type="match status" value="1"/>
</dbReference>
<proteinExistence type="predicted"/>
<dbReference type="Pfam" id="PF02579">
    <property type="entry name" value="Nitro_FeMo-Co"/>
    <property type="match status" value="1"/>
</dbReference>
<evidence type="ECO:0000259" key="1">
    <source>
        <dbReference type="Pfam" id="PF02579"/>
    </source>
</evidence>
<evidence type="ECO:0000313" key="3">
    <source>
        <dbReference type="Proteomes" id="UP001154312"/>
    </source>
</evidence>
<dbReference type="CDD" id="cd00851">
    <property type="entry name" value="MTH1175"/>
    <property type="match status" value="1"/>
</dbReference>
<protein>
    <submittedName>
        <fullName evidence="2">NifB/NifX family molybdenum-iron cluster-binding protein</fullName>
    </submittedName>
</protein>
<organism evidence="2 3">
    <name type="scientific">Pelotomaculum isophthalicicum JI</name>
    <dbReference type="NCBI Taxonomy" id="947010"/>
    <lineage>
        <taxon>Bacteria</taxon>
        <taxon>Bacillati</taxon>
        <taxon>Bacillota</taxon>
        <taxon>Clostridia</taxon>
        <taxon>Eubacteriales</taxon>
        <taxon>Desulfotomaculaceae</taxon>
        <taxon>Pelotomaculum</taxon>
    </lineage>
</organism>
<dbReference type="EMBL" id="JAKOAV010000054">
    <property type="protein sequence ID" value="MDF9409962.1"/>
    <property type="molecule type" value="Genomic_DNA"/>
</dbReference>
<name>A0A9X4H7E4_9FIRM</name>
<dbReference type="InterPro" id="IPR036105">
    <property type="entry name" value="DiNase_FeMo-co_biosyn_sf"/>
</dbReference>
<dbReference type="PANTHER" id="PTHR42983:SF1">
    <property type="entry name" value="IRON-MOLYBDENUM PROTEIN"/>
    <property type="match status" value="1"/>
</dbReference>
<feature type="domain" description="Dinitrogenase iron-molybdenum cofactor biosynthesis" evidence="1">
    <location>
        <begin position="10"/>
        <end position="98"/>
    </location>
</feature>
<comment type="caution">
    <text evidence="2">The sequence shown here is derived from an EMBL/GenBank/DDBJ whole genome shotgun (WGS) entry which is preliminary data.</text>
</comment>
<accession>A0A9X4H7E4</accession>
<keyword evidence="3" id="KW-1185">Reference proteome</keyword>
<dbReference type="PANTHER" id="PTHR42983">
    <property type="entry name" value="DINITROGENASE IRON-MOLYBDENUM COFACTOR PROTEIN-RELATED"/>
    <property type="match status" value="1"/>
</dbReference>
<sequence>MKIAMPYNHGRINEHFGISKEFVIFNVEDGKIGEKQIVSSSDLQHNHGGLADLFTMEGVEVIIAGGMGPPMANALKSVGLEVITGASGDAEKVASDFSSGQLVTSSIGCNHACGGHDHEHHR</sequence>
<dbReference type="InterPro" id="IPR033913">
    <property type="entry name" value="MTH1175_dom"/>
</dbReference>
<evidence type="ECO:0000313" key="2">
    <source>
        <dbReference type="EMBL" id="MDF9409962.1"/>
    </source>
</evidence>